<keyword evidence="1" id="KW-0479">Metal-binding</keyword>
<evidence type="ECO:0000313" key="5">
    <source>
        <dbReference type="EMBL" id="PIK54943.1"/>
    </source>
</evidence>
<feature type="domain" description="CMP/dCMP-type deaminase" evidence="4">
    <location>
        <begin position="7"/>
        <end position="128"/>
    </location>
</feature>
<dbReference type="AlphaFoldDB" id="A0A2G8L3V1"/>
<organism evidence="5 6">
    <name type="scientific">Stichopus japonicus</name>
    <name type="common">Sea cucumber</name>
    <dbReference type="NCBI Taxonomy" id="307972"/>
    <lineage>
        <taxon>Eukaryota</taxon>
        <taxon>Metazoa</taxon>
        <taxon>Echinodermata</taxon>
        <taxon>Eleutherozoa</taxon>
        <taxon>Echinozoa</taxon>
        <taxon>Holothuroidea</taxon>
        <taxon>Aspidochirotacea</taxon>
        <taxon>Aspidochirotida</taxon>
        <taxon>Stichopodidae</taxon>
        <taxon>Apostichopus</taxon>
    </lineage>
</organism>
<dbReference type="GO" id="GO:0002100">
    <property type="term" value="P:tRNA wobble adenosine to inosine editing"/>
    <property type="evidence" value="ECO:0007669"/>
    <property type="project" value="TreeGrafter"/>
</dbReference>
<dbReference type="PANTHER" id="PTHR11079">
    <property type="entry name" value="CYTOSINE DEAMINASE FAMILY MEMBER"/>
    <property type="match status" value="1"/>
</dbReference>
<keyword evidence="6" id="KW-1185">Reference proteome</keyword>
<dbReference type="GO" id="GO:0052717">
    <property type="term" value="F:tRNA-specific adenosine-34 deaminase activity"/>
    <property type="evidence" value="ECO:0007669"/>
    <property type="project" value="TreeGrafter"/>
</dbReference>
<dbReference type="PROSITE" id="PS00903">
    <property type="entry name" value="CYT_DCMP_DEAMINASES_1"/>
    <property type="match status" value="1"/>
</dbReference>
<evidence type="ECO:0000313" key="6">
    <source>
        <dbReference type="Proteomes" id="UP000230750"/>
    </source>
</evidence>
<keyword evidence="3" id="KW-0862">Zinc</keyword>
<gene>
    <name evidence="5" type="ORF">BSL78_08152</name>
</gene>
<dbReference type="GO" id="GO:0005737">
    <property type="term" value="C:cytoplasm"/>
    <property type="evidence" value="ECO:0007669"/>
    <property type="project" value="TreeGrafter"/>
</dbReference>
<dbReference type="EMBL" id="MRZV01000229">
    <property type="protein sequence ID" value="PIK54943.1"/>
    <property type="molecule type" value="Genomic_DNA"/>
</dbReference>
<sequence>MGPKALYPLGWTFRMATTALQQGEVPVGCLLVHKGEIIGRGKNGVNCSKNATRHAEMLAIEEALDWCKNDNLDKDAVFSETDLYVNVEPCVMCAGALRLLGIRRVVYGCQNERFGGCGSILNVASDQRSGDGQPIIQCVPGVFADTSVQLLKEFYKGQNPNAPNPKIKRFQDVSQTSLPVLDVSQSVDFT</sequence>
<dbReference type="SUPFAM" id="SSF53927">
    <property type="entry name" value="Cytidine deaminase-like"/>
    <property type="match status" value="1"/>
</dbReference>
<dbReference type="Pfam" id="PF00383">
    <property type="entry name" value="dCMP_cyt_deam_1"/>
    <property type="match status" value="1"/>
</dbReference>
<proteinExistence type="predicted"/>
<dbReference type="Proteomes" id="UP000230750">
    <property type="component" value="Unassembled WGS sequence"/>
</dbReference>
<comment type="caution">
    <text evidence="5">The sequence shown here is derived from an EMBL/GenBank/DDBJ whole genome shotgun (WGS) entry which is preliminary data.</text>
</comment>
<evidence type="ECO:0000256" key="3">
    <source>
        <dbReference type="ARBA" id="ARBA00022833"/>
    </source>
</evidence>
<dbReference type="InterPro" id="IPR002125">
    <property type="entry name" value="CMP_dCMP_dom"/>
</dbReference>
<dbReference type="InterPro" id="IPR016193">
    <property type="entry name" value="Cytidine_deaminase-like"/>
</dbReference>
<evidence type="ECO:0000256" key="2">
    <source>
        <dbReference type="ARBA" id="ARBA00022801"/>
    </source>
</evidence>
<dbReference type="OrthoDB" id="408702at2759"/>
<evidence type="ECO:0000259" key="4">
    <source>
        <dbReference type="PROSITE" id="PS51747"/>
    </source>
</evidence>
<evidence type="ECO:0000256" key="1">
    <source>
        <dbReference type="ARBA" id="ARBA00022723"/>
    </source>
</evidence>
<keyword evidence="2" id="KW-0378">Hydrolase</keyword>
<dbReference type="InterPro" id="IPR016192">
    <property type="entry name" value="APOBEC/CMP_deaminase_Zn-bd"/>
</dbReference>
<protein>
    <submittedName>
        <fullName evidence="5">Putative tRNA-specific adenosine deaminase 2</fullName>
    </submittedName>
</protein>
<accession>A0A2G8L3V1</accession>
<dbReference type="GO" id="GO:0005634">
    <property type="term" value="C:nucleus"/>
    <property type="evidence" value="ECO:0007669"/>
    <property type="project" value="TreeGrafter"/>
</dbReference>
<dbReference type="STRING" id="307972.A0A2G8L3V1"/>
<name>A0A2G8L3V1_STIJA</name>
<dbReference type="PROSITE" id="PS51747">
    <property type="entry name" value="CYT_DCMP_DEAMINASES_2"/>
    <property type="match status" value="1"/>
</dbReference>
<dbReference type="GO" id="GO:0008270">
    <property type="term" value="F:zinc ion binding"/>
    <property type="evidence" value="ECO:0007669"/>
    <property type="project" value="InterPro"/>
</dbReference>
<dbReference type="CDD" id="cd01285">
    <property type="entry name" value="nucleoside_deaminase"/>
    <property type="match status" value="1"/>
</dbReference>
<dbReference type="PANTHER" id="PTHR11079:SF149">
    <property type="entry name" value="TRNA-SPECIFIC ADENOSINE DEAMINASE 2"/>
    <property type="match status" value="1"/>
</dbReference>
<dbReference type="Gene3D" id="3.40.140.10">
    <property type="entry name" value="Cytidine Deaminase, domain 2"/>
    <property type="match status" value="1"/>
</dbReference>
<reference evidence="5 6" key="1">
    <citation type="journal article" date="2017" name="PLoS Biol.">
        <title>The sea cucumber genome provides insights into morphological evolution and visceral regeneration.</title>
        <authorList>
            <person name="Zhang X."/>
            <person name="Sun L."/>
            <person name="Yuan J."/>
            <person name="Sun Y."/>
            <person name="Gao Y."/>
            <person name="Zhang L."/>
            <person name="Li S."/>
            <person name="Dai H."/>
            <person name="Hamel J.F."/>
            <person name="Liu C."/>
            <person name="Yu Y."/>
            <person name="Liu S."/>
            <person name="Lin W."/>
            <person name="Guo K."/>
            <person name="Jin S."/>
            <person name="Xu P."/>
            <person name="Storey K.B."/>
            <person name="Huan P."/>
            <person name="Zhang T."/>
            <person name="Zhou Y."/>
            <person name="Zhang J."/>
            <person name="Lin C."/>
            <person name="Li X."/>
            <person name="Xing L."/>
            <person name="Huo D."/>
            <person name="Sun M."/>
            <person name="Wang L."/>
            <person name="Mercier A."/>
            <person name="Li F."/>
            <person name="Yang H."/>
            <person name="Xiang J."/>
        </authorList>
    </citation>
    <scope>NUCLEOTIDE SEQUENCE [LARGE SCALE GENOMIC DNA]</scope>
    <source>
        <strain evidence="5">Shaxun</strain>
        <tissue evidence="5">Muscle</tissue>
    </source>
</reference>